<sequence length="203" mass="23763">MNFLSSLKGHVSETLIKILFERAGYRVTRFGIEELFQEIIHLDKKQYEKLALPKNLRTLPDLLVADNVIEKAFLLEVKFRKELNEKTLFSLHSNLCVQHKYWPETYTILLIGKARCDEYKYHQDYIRVLRPGELDKLKPSEWLVKQSRPENIGYHVWKNLSMLQEVFEKFKGGNTDNADLITKTLRDLGAINDEKPNRVTGGL</sequence>
<accession>A0A3B1APW6</accession>
<proteinExistence type="predicted"/>
<dbReference type="AlphaFoldDB" id="A0A3B1APW6"/>
<organism evidence="1">
    <name type="scientific">hydrothermal vent metagenome</name>
    <dbReference type="NCBI Taxonomy" id="652676"/>
    <lineage>
        <taxon>unclassified sequences</taxon>
        <taxon>metagenomes</taxon>
        <taxon>ecological metagenomes</taxon>
    </lineage>
</organism>
<dbReference type="EMBL" id="UOFU01000348">
    <property type="protein sequence ID" value="VAX03741.1"/>
    <property type="molecule type" value="Genomic_DNA"/>
</dbReference>
<name>A0A3B1APW6_9ZZZZ</name>
<gene>
    <name evidence="1" type="ORF">MNBD_GAMMA20-1833</name>
</gene>
<reference evidence="1" key="1">
    <citation type="submission" date="2018-06" db="EMBL/GenBank/DDBJ databases">
        <authorList>
            <person name="Zhirakovskaya E."/>
        </authorList>
    </citation>
    <scope>NUCLEOTIDE SEQUENCE</scope>
</reference>
<protein>
    <submittedName>
        <fullName evidence="1">Uncharacterized protein</fullName>
    </submittedName>
</protein>
<evidence type="ECO:0000313" key="1">
    <source>
        <dbReference type="EMBL" id="VAX03741.1"/>
    </source>
</evidence>